<keyword evidence="7" id="KW-1185">Reference proteome</keyword>
<dbReference type="Gene3D" id="3.10.50.40">
    <property type="match status" value="1"/>
</dbReference>
<evidence type="ECO:0000313" key="6">
    <source>
        <dbReference type="EMBL" id="QIE58182.1"/>
    </source>
</evidence>
<dbReference type="InterPro" id="IPR001179">
    <property type="entry name" value="PPIase_FKBP_dom"/>
</dbReference>
<dbReference type="Proteomes" id="UP000505306">
    <property type="component" value="Chromosome"/>
</dbReference>
<dbReference type="PROSITE" id="PS51257">
    <property type="entry name" value="PROKAR_LIPOPROTEIN"/>
    <property type="match status" value="1"/>
</dbReference>
<comment type="catalytic activity">
    <reaction evidence="1 3 4">
        <text>[protein]-peptidylproline (omega=180) = [protein]-peptidylproline (omega=0)</text>
        <dbReference type="Rhea" id="RHEA:16237"/>
        <dbReference type="Rhea" id="RHEA-COMP:10747"/>
        <dbReference type="Rhea" id="RHEA-COMP:10748"/>
        <dbReference type="ChEBI" id="CHEBI:83833"/>
        <dbReference type="ChEBI" id="CHEBI:83834"/>
        <dbReference type="EC" id="5.2.1.8"/>
    </reaction>
</comment>
<evidence type="ECO:0000256" key="1">
    <source>
        <dbReference type="ARBA" id="ARBA00000971"/>
    </source>
</evidence>
<keyword evidence="2 3" id="KW-0697">Rotamase</keyword>
<evidence type="ECO:0000256" key="3">
    <source>
        <dbReference type="PROSITE-ProRule" id="PRU00277"/>
    </source>
</evidence>
<dbReference type="SUPFAM" id="SSF54534">
    <property type="entry name" value="FKBP-like"/>
    <property type="match status" value="1"/>
</dbReference>
<gene>
    <name evidence="6" type="primary">gldI</name>
    <name evidence="6" type="ORF">G5B37_00960</name>
</gene>
<dbReference type="KEGG" id="mgel:G5B37_00960"/>
<dbReference type="InterPro" id="IPR019869">
    <property type="entry name" value="Motility-assoc_PPIase_GldI"/>
</dbReference>
<dbReference type="RefSeq" id="WP_164678180.1">
    <property type="nucleotide sequence ID" value="NZ_CP049057.1"/>
</dbReference>
<comment type="similarity">
    <text evidence="4">Belongs to the FKBP-type PPIase family.</text>
</comment>
<keyword evidence="3 4" id="KW-0413">Isomerase</keyword>
<proteinExistence type="inferred from homology"/>
<sequence>MHKFSYVLLLLMLVVSCKSPEARRPEQRFSGSFIKKSAERNKELYQKEEAFITQLIAQSPDTEFESSPNGFWYFYNSKDTLATAVPKKGDVVTFTYNVKDLKGATILTEADNGLQHYKIDESNQELISGIRDGLKLMKEGETITFIFPSYKAYGYYGIEEKLATNTPIQSTVTLKSIETTENN</sequence>
<dbReference type="AlphaFoldDB" id="A0A6G6GI08"/>
<evidence type="ECO:0000313" key="7">
    <source>
        <dbReference type="Proteomes" id="UP000505306"/>
    </source>
</evidence>
<name>A0A6G6GI08_9FLAO</name>
<organism evidence="6 7">
    <name type="scientific">Rasiella rasia</name>
    <dbReference type="NCBI Taxonomy" id="2744027"/>
    <lineage>
        <taxon>Bacteria</taxon>
        <taxon>Pseudomonadati</taxon>
        <taxon>Bacteroidota</taxon>
        <taxon>Flavobacteriia</taxon>
        <taxon>Flavobacteriales</taxon>
        <taxon>Flavobacteriaceae</taxon>
        <taxon>Rasiella</taxon>
    </lineage>
</organism>
<dbReference type="InterPro" id="IPR046357">
    <property type="entry name" value="PPIase_dom_sf"/>
</dbReference>
<reference evidence="6 7" key="1">
    <citation type="submission" date="2020-02" db="EMBL/GenBank/DDBJ databases">
        <title>Complete genome sequence of Flavobacteriaceae bacterium.</title>
        <authorList>
            <person name="Kim S.-J."/>
            <person name="Kim Y.-S."/>
            <person name="Kim K.-H."/>
        </authorList>
    </citation>
    <scope>NUCLEOTIDE SEQUENCE [LARGE SCALE GENOMIC DNA]</scope>
    <source>
        <strain evidence="6 7">RR4-40</strain>
    </source>
</reference>
<dbReference type="Pfam" id="PF00254">
    <property type="entry name" value="FKBP_C"/>
    <property type="match status" value="1"/>
</dbReference>
<dbReference type="NCBIfam" id="TIGR03516">
    <property type="entry name" value="ppisom_GldI"/>
    <property type="match status" value="1"/>
</dbReference>
<evidence type="ECO:0000259" key="5">
    <source>
        <dbReference type="PROSITE" id="PS50059"/>
    </source>
</evidence>
<feature type="domain" description="PPIase FKBP-type" evidence="5">
    <location>
        <begin position="89"/>
        <end position="178"/>
    </location>
</feature>
<dbReference type="EMBL" id="CP049057">
    <property type="protein sequence ID" value="QIE58182.1"/>
    <property type="molecule type" value="Genomic_DNA"/>
</dbReference>
<evidence type="ECO:0000256" key="2">
    <source>
        <dbReference type="ARBA" id="ARBA00023110"/>
    </source>
</evidence>
<dbReference type="EC" id="5.2.1.8" evidence="4"/>
<evidence type="ECO:0000256" key="4">
    <source>
        <dbReference type="RuleBase" id="RU003915"/>
    </source>
</evidence>
<dbReference type="GO" id="GO:0003755">
    <property type="term" value="F:peptidyl-prolyl cis-trans isomerase activity"/>
    <property type="evidence" value="ECO:0007669"/>
    <property type="project" value="UniProtKB-UniRule"/>
</dbReference>
<accession>A0A6G6GI08</accession>
<protein>
    <recommendedName>
        <fullName evidence="4">Peptidyl-prolyl cis-trans isomerase</fullName>
        <ecNumber evidence="4">5.2.1.8</ecNumber>
    </recommendedName>
</protein>
<dbReference type="PROSITE" id="PS50059">
    <property type="entry name" value="FKBP_PPIASE"/>
    <property type="match status" value="1"/>
</dbReference>